<evidence type="ECO:0000256" key="1">
    <source>
        <dbReference type="ARBA" id="ARBA00004196"/>
    </source>
</evidence>
<evidence type="ECO:0000313" key="7">
    <source>
        <dbReference type="EMBL" id="PKQ63277.1"/>
    </source>
</evidence>
<reference evidence="7 8" key="1">
    <citation type="journal article" date="2017" name="Front. Microbiol.">
        <title>Labilibaculum manganireducens gen. nov., sp. nov. and Labilibaculum filiforme sp. nov., Novel Bacteroidetes Isolated from Subsurface Sediments of the Baltic Sea.</title>
        <authorList>
            <person name="Vandieken V."/>
            <person name="Marshall I.P."/>
            <person name="Niemann H."/>
            <person name="Engelen B."/>
            <person name="Cypionka H."/>
        </authorList>
    </citation>
    <scope>NUCLEOTIDE SEQUENCE [LARGE SCALE GENOMIC DNA]</scope>
    <source>
        <strain evidence="7 8">59.10-2M</strain>
    </source>
</reference>
<sequence>MKKNKMNRFSILILGIVILSLNACKDSKKEFEITAKIPGMYNGLIVELINEEDGNSSLMAIDTVENESFVLRGSVQEPVAAKLVITNRALIPEDASYEKQFETTTSLWVENVKMQYKAAHLDSIPLSYVYLSSPLYKEANVTVDGGKGEEMFTVFRNQLRPYEIDYSEKSMRYYSWEENSDVSKENLYNDLHNAHQALLAVYKSFIKQNGSSVSLFIMNKFLDAEYSFSQEDLAIWRKVAGAVEGDSIRVSEIKKKLDKMAPYTTGTPFQDIDVLTGKGEKLRLSNFREEEKFLFVDVWASWCMPCRAAIPSVKGLYSNYNSKVEFVSLSIDKDEKQWRKALEKEDMEWPQLLRDTATMDQLEKAYHLMSVPTFILVDKSGTIRHVGHDPESLDIIFSKIIK</sequence>
<dbReference type="GO" id="GO:0017004">
    <property type="term" value="P:cytochrome complex assembly"/>
    <property type="evidence" value="ECO:0007669"/>
    <property type="project" value="UniProtKB-KW"/>
</dbReference>
<dbReference type="EMBL" id="MVDE01000030">
    <property type="protein sequence ID" value="PKQ63277.1"/>
    <property type="molecule type" value="Genomic_DNA"/>
</dbReference>
<dbReference type="RefSeq" id="WP_101310914.1">
    <property type="nucleotide sequence ID" value="NZ_MVDE01000030.1"/>
</dbReference>
<dbReference type="InterPro" id="IPR050553">
    <property type="entry name" value="Thioredoxin_ResA/DsbE_sf"/>
</dbReference>
<proteinExistence type="predicted"/>
<evidence type="ECO:0000256" key="3">
    <source>
        <dbReference type="ARBA" id="ARBA00023157"/>
    </source>
</evidence>
<name>A0A2N3HZ21_9BACT</name>
<evidence type="ECO:0000259" key="6">
    <source>
        <dbReference type="PROSITE" id="PS51352"/>
    </source>
</evidence>
<accession>A0A2N3HZ21</accession>
<comment type="caution">
    <text evidence="7">The sequence shown here is derived from an EMBL/GenBank/DDBJ whole genome shotgun (WGS) entry which is preliminary data.</text>
</comment>
<dbReference type="InterPro" id="IPR013766">
    <property type="entry name" value="Thioredoxin_domain"/>
</dbReference>
<dbReference type="Proteomes" id="UP000233618">
    <property type="component" value="Unassembled WGS sequence"/>
</dbReference>
<comment type="subcellular location">
    <subcellularLocation>
        <location evidence="1">Cell envelope</location>
    </subcellularLocation>
</comment>
<dbReference type="Gene3D" id="3.40.30.10">
    <property type="entry name" value="Glutaredoxin"/>
    <property type="match status" value="1"/>
</dbReference>
<evidence type="ECO:0000256" key="5">
    <source>
        <dbReference type="SAM" id="SignalP"/>
    </source>
</evidence>
<dbReference type="InterPro" id="IPR036249">
    <property type="entry name" value="Thioredoxin-like_sf"/>
</dbReference>
<dbReference type="InterPro" id="IPR012336">
    <property type="entry name" value="Thioredoxin-like_fold"/>
</dbReference>
<dbReference type="PROSITE" id="PS51352">
    <property type="entry name" value="THIOREDOXIN_2"/>
    <property type="match status" value="1"/>
</dbReference>
<feature type="chain" id="PRO_5014684655" description="Thioredoxin domain-containing protein" evidence="5">
    <location>
        <begin position="26"/>
        <end position="402"/>
    </location>
</feature>
<dbReference type="PANTHER" id="PTHR42852">
    <property type="entry name" value="THIOL:DISULFIDE INTERCHANGE PROTEIN DSBE"/>
    <property type="match status" value="1"/>
</dbReference>
<evidence type="ECO:0000256" key="2">
    <source>
        <dbReference type="ARBA" id="ARBA00022748"/>
    </source>
</evidence>
<dbReference type="PANTHER" id="PTHR42852:SF6">
    <property type="entry name" value="THIOL:DISULFIDE INTERCHANGE PROTEIN DSBE"/>
    <property type="match status" value="1"/>
</dbReference>
<organism evidence="7 8">
    <name type="scientific">Labilibaculum manganireducens</name>
    <dbReference type="NCBI Taxonomy" id="1940525"/>
    <lineage>
        <taxon>Bacteria</taxon>
        <taxon>Pseudomonadati</taxon>
        <taxon>Bacteroidota</taxon>
        <taxon>Bacteroidia</taxon>
        <taxon>Marinilabiliales</taxon>
        <taxon>Marinifilaceae</taxon>
        <taxon>Labilibaculum</taxon>
    </lineage>
</organism>
<dbReference type="AlphaFoldDB" id="A0A2N3HZ21"/>
<keyword evidence="2" id="KW-0201">Cytochrome c-type biogenesis</keyword>
<evidence type="ECO:0000313" key="8">
    <source>
        <dbReference type="Proteomes" id="UP000233618"/>
    </source>
</evidence>
<feature type="signal peptide" evidence="5">
    <location>
        <begin position="1"/>
        <end position="25"/>
    </location>
</feature>
<feature type="domain" description="Thioredoxin" evidence="6">
    <location>
        <begin position="263"/>
        <end position="402"/>
    </location>
</feature>
<keyword evidence="3" id="KW-1015">Disulfide bond</keyword>
<dbReference type="GO" id="GO:0030313">
    <property type="term" value="C:cell envelope"/>
    <property type="evidence" value="ECO:0007669"/>
    <property type="project" value="UniProtKB-SubCell"/>
</dbReference>
<keyword evidence="4" id="KW-0676">Redox-active center</keyword>
<evidence type="ECO:0000256" key="4">
    <source>
        <dbReference type="ARBA" id="ARBA00023284"/>
    </source>
</evidence>
<protein>
    <recommendedName>
        <fullName evidence="6">Thioredoxin domain-containing protein</fullName>
    </recommendedName>
</protein>
<dbReference type="Pfam" id="PF13905">
    <property type="entry name" value="Thioredoxin_8"/>
    <property type="match status" value="1"/>
</dbReference>
<dbReference type="CDD" id="cd02966">
    <property type="entry name" value="TlpA_like_family"/>
    <property type="match status" value="1"/>
</dbReference>
<keyword evidence="8" id="KW-1185">Reference proteome</keyword>
<dbReference type="SUPFAM" id="SSF52833">
    <property type="entry name" value="Thioredoxin-like"/>
    <property type="match status" value="1"/>
</dbReference>
<keyword evidence="5" id="KW-0732">Signal</keyword>
<gene>
    <name evidence="7" type="ORF">BZG01_16280</name>
</gene>